<organism evidence="1 2">
    <name type="scientific">Pseudomonas jessenii</name>
    <dbReference type="NCBI Taxonomy" id="77298"/>
    <lineage>
        <taxon>Bacteria</taxon>
        <taxon>Pseudomonadati</taxon>
        <taxon>Pseudomonadota</taxon>
        <taxon>Gammaproteobacteria</taxon>
        <taxon>Pseudomonadales</taxon>
        <taxon>Pseudomonadaceae</taxon>
        <taxon>Pseudomonas</taxon>
    </lineage>
</organism>
<comment type="caution">
    <text evidence="1">The sequence shown here is derived from an EMBL/GenBank/DDBJ whole genome shotgun (WGS) entry which is preliminary data.</text>
</comment>
<dbReference type="EMBL" id="PDLL01000182">
    <property type="protein sequence ID" value="PYY69549.1"/>
    <property type="molecule type" value="Genomic_DNA"/>
</dbReference>
<sequence length="356" mass="40385">MIKYVPFLKFKQNEIQGVGVLDDAIRNQIAPMYDIPRSQKVMTEAEILERLRIADKTLKATQKETVAYKFFVDNFDVDDSIDLGGVPQYRTILNKLSHYPIMPVLAFDRHADHNLAALDFIKSRPGSEVGIRLQMVDIDSYNLTKSNLQALWVDLSAAKPQSVILLIDLRIIDDPIHAKKKVEKFLAGFQKDFQVAAAVVSGSVVPASIAGLVKTNAEAHIDREEYKLWRALNSTPEFDKVLFGDYGIISPEYSDLDIEPELISGMAAPKVFYTYHEKFFIVRGRRFKTHKYSQYFDISDNIVRQAFFRLPGDSYGEQYIHDRSFKAAVRAPKTGNPGTWIKCSTAAHITFVVNNI</sequence>
<gene>
    <name evidence="1" type="ORF">CRX42_15965</name>
</gene>
<reference evidence="1 2" key="1">
    <citation type="journal article" date="2018" name="Appl. Microbiol. Biotechnol.">
        <title>Characterization of the caprolactam degradation pathway in Pseudomonas jessenii using mass spectrometry-based proteomics.</title>
        <authorList>
            <person name="Otzen M."/>
            <person name="Palacio C."/>
            <person name="Janssen D.B."/>
        </authorList>
    </citation>
    <scope>NUCLEOTIDE SEQUENCE [LARGE SCALE GENOMIC DNA]</scope>
    <source>
        <strain evidence="1 2">GO3</strain>
    </source>
</reference>
<evidence type="ECO:0000313" key="1">
    <source>
        <dbReference type="EMBL" id="PYY69549.1"/>
    </source>
</evidence>
<protein>
    <recommendedName>
        <fullName evidence="3">Beta protein</fullName>
    </recommendedName>
</protein>
<proteinExistence type="predicted"/>
<dbReference type="Pfam" id="PF14350">
    <property type="entry name" value="Beta_protein"/>
    <property type="match status" value="1"/>
</dbReference>
<dbReference type="RefSeq" id="WP_110660256.1">
    <property type="nucleotide sequence ID" value="NZ_PDLL01000182.1"/>
</dbReference>
<evidence type="ECO:0000313" key="2">
    <source>
        <dbReference type="Proteomes" id="UP000247437"/>
    </source>
</evidence>
<dbReference type="AlphaFoldDB" id="A0A2W0ELX6"/>
<dbReference type="OrthoDB" id="9134374at2"/>
<accession>A0A2W0ELX6</accession>
<dbReference type="InterPro" id="IPR025683">
    <property type="entry name" value="Protein_beta"/>
</dbReference>
<name>A0A2W0ELX6_PSEJE</name>
<evidence type="ECO:0008006" key="3">
    <source>
        <dbReference type="Google" id="ProtNLM"/>
    </source>
</evidence>
<dbReference type="Proteomes" id="UP000247437">
    <property type="component" value="Unassembled WGS sequence"/>
</dbReference>